<dbReference type="Proteomes" id="UP000035444">
    <property type="component" value="Unassembled WGS sequence"/>
</dbReference>
<dbReference type="Pfam" id="PF06226">
    <property type="entry name" value="DUF1007"/>
    <property type="match status" value="1"/>
</dbReference>
<dbReference type="AlphaFoldDB" id="A0A0H2MGR7"/>
<accession>A0A0H2MGR7</accession>
<gene>
    <name evidence="1" type="ORF">WH96_14355</name>
</gene>
<proteinExistence type="predicted"/>
<dbReference type="EMBL" id="LAQL01000009">
    <property type="protein sequence ID" value="KLN59912.1"/>
    <property type="molecule type" value="Genomic_DNA"/>
</dbReference>
<comment type="caution">
    <text evidence="1">The sequence shown here is derived from an EMBL/GenBank/DDBJ whole genome shotgun (WGS) entry which is preliminary data.</text>
</comment>
<dbReference type="InterPro" id="IPR018247">
    <property type="entry name" value="EF_Hand_1_Ca_BS"/>
</dbReference>
<dbReference type="PROSITE" id="PS00018">
    <property type="entry name" value="EF_HAND_1"/>
    <property type="match status" value="1"/>
</dbReference>
<organism evidence="1 2">
    <name type="scientific">Kiloniella spongiae</name>
    <dbReference type="NCBI Taxonomy" id="1489064"/>
    <lineage>
        <taxon>Bacteria</taxon>
        <taxon>Pseudomonadati</taxon>
        <taxon>Pseudomonadota</taxon>
        <taxon>Alphaproteobacteria</taxon>
        <taxon>Rhodospirillales</taxon>
        <taxon>Kiloniellaceae</taxon>
        <taxon>Kiloniella</taxon>
    </lineage>
</organism>
<evidence type="ECO:0000313" key="1">
    <source>
        <dbReference type="EMBL" id="KLN59912.1"/>
    </source>
</evidence>
<evidence type="ECO:0000313" key="2">
    <source>
        <dbReference type="Proteomes" id="UP000035444"/>
    </source>
</evidence>
<dbReference type="InterPro" id="IPR010412">
    <property type="entry name" value="DUF1007"/>
</dbReference>
<dbReference type="STRING" id="1489064.WH96_14355"/>
<sequence>MLLLALLYPSYAQSHPHVWVDAALIIHRNEAGEISALEPVWIFDDLYTASLLPDLDQDQSGKVEKPELLTFAKEAVGNLQEWDYFLKVKREDASALQYKKEIITDGTVLNDRLLLRFRLELEDPIKAGTVVQVQMYDPSYFIAIDFIDDKTVSYLPSSLPSSLNGCTHNVTHPDDFAENTTSLSDLVFSDEEVAENPDLGSIFAKTVEVRC</sequence>
<protein>
    <recommendedName>
        <fullName evidence="3">EF-hand domain-containing protein</fullName>
    </recommendedName>
</protein>
<evidence type="ECO:0008006" key="3">
    <source>
        <dbReference type="Google" id="ProtNLM"/>
    </source>
</evidence>
<keyword evidence="2" id="KW-1185">Reference proteome</keyword>
<reference evidence="1 2" key="1">
    <citation type="submission" date="2015-03" db="EMBL/GenBank/DDBJ databases">
        <title>Genome Sequence of Kiloniella spongiae MEBiC09566, isolated from a marine sponge.</title>
        <authorList>
            <person name="Shao Z."/>
            <person name="Wang L."/>
            <person name="Li X."/>
        </authorList>
    </citation>
    <scope>NUCLEOTIDE SEQUENCE [LARGE SCALE GENOMIC DNA]</scope>
    <source>
        <strain evidence="1 2">MEBiC09566</strain>
    </source>
</reference>
<name>A0A0H2MGR7_9PROT</name>